<protein>
    <recommendedName>
        <fullName evidence="3">Excreted virulence factor EspC (Type VII ESX diderm)</fullName>
    </recommendedName>
</protein>
<accession>A0A846YHG8</accession>
<dbReference type="AlphaFoldDB" id="A0A846YHG8"/>
<sequence length="116" mass="11964">MTNEAAPPLQVDPESLRKHATSVQGLMARTTAALEAASYIAAADDAYGAIPRPIVDWILSDNHASTVAAIRKVAEKAAGVPGKLNADADSFEGTDGTFAQTLEGLQTAIEDSKGGL</sequence>
<dbReference type="Pfam" id="PF10824">
    <property type="entry name" value="T7SS_ESX_EspC"/>
    <property type="match status" value="1"/>
</dbReference>
<keyword evidence="2" id="KW-1185">Reference proteome</keyword>
<dbReference type="RefSeq" id="WP_062976570.1">
    <property type="nucleotide sequence ID" value="NZ_JAAXOT010000006.1"/>
</dbReference>
<proteinExistence type="predicted"/>
<evidence type="ECO:0000313" key="1">
    <source>
        <dbReference type="EMBL" id="NKY57072.1"/>
    </source>
</evidence>
<dbReference type="InterPro" id="IPR022536">
    <property type="entry name" value="EspC"/>
</dbReference>
<reference evidence="1 2" key="1">
    <citation type="submission" date="2020-04" db="EMBL/GenBank/DDBJ databases">
        <title>MicrobeNet Type strains.</title>
        <authorList>
            <person name="Nicholson A.C."/>
        </authorList>
    </citation>
    <scope>NUCLEOTIDE SEQUENCE [LARGE SCALE GENOMIC DNA]</scope>
    <source>
        <strain evidence="1 2">JCM 3332</strain>
    </source>
</reference>
<evidence type="ECO:0008006" key="3">
    <source>
        <dbReference type="Google" id="ProtNLM"/>
    </source>
</evidence>
<name>A0A846YHG8_9NOCA</name>
<dbReference type="Proteomes" id="UP000570678">
    <property type="component" value="Unassembled WGS sequence"/>
</dbReference>
<comment type="caution">
    <text evidence="1">The sequence shown here is derived from an EMBL/GenBank/DDBJ whole genome shotgun (WGS) entry which is preliminary data.</text>
</comment>
<organism evidence="1 2">
    <name type="scientific">Nocardia flavorosea</name>
    <dbReference type="NCBI Taxonomy" id="53429"/>
    <lineage>
        <taxon>Bacteria</taxon>
        <taxon>Bacillati</taxon>
        <taxon>Actinomycetota</taxon>
        <taxon>Actinomycetes</taxon>
        <taxon>Mycobacteriales</taxon>
        <taxon>Nocardiaceae</taxon>
        <taxon>Nocardia</taxon>
    </lineage>
</organism>
<gene>
    <name evidence="1" type="ORF">HGA15_13075</name>
</gene>
<evidence type="ECO:0000313" key="2">
    <source>
        <dbReference type="Proteomes" id="UP000570678"/>
    </source>
</evidence>
<dbReference type="GO" id="GO:0009306">
    <property type="term" value="P:protein secretion"/>
    <property type="evidence" value="ECO:0007669"/>
    <property type="project" value="InterPro"/>
</dbReference>
<dbReference type="EMBL" id="JAAXOT010000006">
    <property type="protein sequence ID" value="NKY57072.1"/>
    <property type="molecule type" value="Genomic_DNA"/>
</dbReference>